<sequence length="190" mass="19242">EASLGLGRCRRRAVDARGPVGGSGRLRVGGALPLPRVAGARRRGAPDRAGGGSDTSPGRPLEGAAGRRAAPAPPSAPAAPRRQPARRAGRGAGARAGHCPSAGPGAPDGPGSGRRRCPSGLVGPTVPSVQALPGHPVRGDRHRTGPRRRHPGQRACGRGAAHPDRSGRRTGRPVRSRHRAAAARLQPAPL</sequence>
<gene>
    <name evidence="2" type="ORF">AVDCRST_MAG61-836</name>
</gene>
<name>A0A6J4K9J0_9ACTN</name>
<feature type="compositionally biased region" description="Low complexity" evidence="1">
    <location>
        <begin position="93"/>
        <end position="105"/>
    </location>
</feature>
<feature type="region of interest" description="Disordered" evidence="1">
    <location>
        <begin position="1"/>
        <end position="190"/>
    </location>
</feature>
<protein>
    <submittedName>
        <fullName evidence="2">Uncharacterized protein</fullName>
    </submittedName>
</protein>
<dbReference type="EMBL" id="CADCTT010000125">
    <property type="protein sequence ID" value="CAA9299253.1"/>
    <property type="molecule type" value="Genomic_DNA"/>
</dbReference>
<feature type="compositionally biased region" description="Low complexity" evidence="1">
    <location>
        <begin position="57"/>
        <end position="70"/>
    </location>
</feature>
<reference evidence="2" key="1">
    <citation type="submission" date="2020-02" db="EMBL/GenBank/DDBJ databases">
        <authorList>
            <person name="Meier V. D."/>
        </authorList>
    </citation>
    <scope>NUCLEOTIDE SEQUENCE</scope>
    <source>
        <strain evidence="2">AVDCRST_MAG61</strain>
    </source>
</reference>
<evidence type="ECO:0000256" key="1">
    <source>
        <dbReference type="SAM" id="MobiDB-lite"/>
    </source>
</evidence>
<accession>A0A6J4K9J0</accession>
<evidence type="ECO:0000313" key="2">
    <source>
        <dbReference type="EMBL" id="CAA9299253.1"/>
    </source>
</evidence>
<feature type="non-terminal residue" evidence="2">
    <location>
        <position position="190"/>
    </location>
</feature>
<dbReference type="AlphaFoldDB" id="A0A6J4K9J0"/>
<feature type="non-terminal residue" evidence="2">
    <location>
        <position position="1"/>
    </location>
</feature>
<proteinExistence type="predicted"/>
<organism evidence="2">
    <name type="scientific">uncultured Friedmanniella sp</name>
    <dbReference type="NCBI Taxonomy" id="335381"/>
    <lineage>
        <taxon>Bacteria</taxon>
        <taxon>Bacillati</taxon>
        <taxon>Actinomycetota</taxon>
        <taxon>Actinomycetes</taxon>
        <taxon>Propionibacteriales</taxon>
        <taxon>Nocardioidaceae</taxon>
        <taxon>Friedmanniella</taxon>
        <taxon>environmental samples</taxon>
    </lineage>
</organism>
<feature type="compositionally biased region" description="Basic residues" evidence="1">
    <location>
        <begin position="168"/>
        <end position="181"/>
    </location>
</feature>